<comment type="subcellular location">
    <subcellularLocation>
        <location evidence="5">Cytoplasm</location>
        <location evidence="5">Cytoskeleton</location>
        <location evidence="5">Microtubule organizing center</location>
    </subcellularLocation>
</comment>
<dbReference type="GO" id="GO:0043015">
    <property type="term" value="F:gamma-tubulin binding"/>
    <property type="evidence" value="ECO:0007669"/>
    <property type="project" value="InterPro"/>
</dbReference>
<evidence type="ECO:0000256" key="1">
    <source>
        <dbReference type="ARBA" id="ARBA00010337"/>
    </source>
</evidence>
<dbReference type="EMBL" id="PQIB02000015">
    <property type="protein sequence ID" value="RLM65741.1"/>
    <property type="molecule type" value="Genomic_DNA"/>
</dbReference>
<keyword evidence="2 5" id="KW-0963">Cytoplasm</keyword>
<proteinExistence type="inferred from homology"/>
<accession>A0A3L6PYF0</accession>
<comment type="caution">
    <text evidence="9">The sequence shown here is derived from an EMBL/GenBank/DDBJ whole genome shotgun (WGS) entry which is preliminary data.</text>
</comment>
<evidence type="ECO:0000259" key="8">
    <source>
        <dbReference type="Pfam" id="PF17681"/>
    </source>
</evidence>
<dbReference type="AlphaFoldDB" id="A0A3L6PYF0"/>
<keyword evidence="3 5" id="KW-0493">Microtubule</keyword>
<feature type="domain" description="Gamma tubulin complex component C-terminal" evidence="7">
    <location>
        <begin position="753"/>
        <end position="1066"/>
    </location>
</feature>
<dbReference type="FunFam" id="1.20.120.1900:FF:000018">
    <property type="entry name" value="Gamma-tubulin complex component 6 isoform A"/>
    <property type="match status" value="1"/>
</dbReference>
<evidence type="ECO:0000256" key="6">
    <source>
        <dbReference type="SAM" id="MobiDB-lite"/>
    </source>
</evidence>
<evidence type="ECO:0000256" key="5">
    <source>
        <dbReference type="RuleBase" id="RU363050"/>
    </source>
</evidence>
<dbReference type="STRING" id="4540.A0A3L6PYF0"/>
<evidence type="ECO:0000256" key="3">
    <source>
        <dbReference type="ARBA" id="ARBA00022701"/>
    </source>
</evidence>
<keyword evidence="4 5" id="KW-0206">Cytoskeleton</keyword>
<dbReference type="InterPro" id="IPR040457">
    <property type="entry name" value="GCP_C"/>
</dbReference>
<dbReference type="Proteomes" id="UP000275267">
    <property type="component" value="Unassembled WGS sequence"/>
</dbReference>
<dbReference type="PANTHER" id="PTHR19302:SF70">
    <property type="entry name" value="GAMMA-TUBULIN COMPLEX COMPONENT 6"/>
    <property type="match status" value="1"/>
</dbReference>
<feature type="region of interest" description="Disordered" evidence="6">
    <location>
        <begin position="398"/>
        <end position="420"/>
    </location>
</feature>
<dbReference type="PANTHER" id="PTHR19302">
    <property type="entry name" value="GAMMA TUBULIN COMPLEX PROTEIN"/>
    <property type="match status" value="1"/>
</dbReference>
<sequence length="1080" mass="121919">MEASASSLSSLLSTLRVDGPWTPPGTWESVTPESGAARASGPGGRPRQESIHELASVSDNALVRLALHALYGVKSSLDEIDELFVLFSSNPADRTSNRVANVWSRSSSTMSVGHILKSIRSTGLAVFFLCKFVHFYLIQNRERNCTGRERHECEDSDDRDTEQHRPFSLVNQAFAAAVEKVLEGYFCSLNTLPASVKLRHAADQSGMPSKISDGASCNFTSEVTLLEVYLHTEELRRHIKSLGNICFPKFAGLTLCQEGLNTEANVEFENFPRGSDLLSYLYVHLRDADPVHYGLLKHLFIRSCEPYFNFIKSWIYRASVDDPHEEFLITQTENKETRGDSSGILDEFTLFPLKVIPFDTASNFLHKKMDHLATSISDAELCYYGDSDTALACNMAADEKNNDAPPTSQESSDKEDLLESSECSSYTSMDDVEVESATACDNLSGSISYCTSTGEAKCSLVTRKLLSSDADSVHHGINCVSPIDECEKYGKLSCRHVPMHSQNTKHNVVPDALDLDYQYSQFSPFDRFMKRTSCSSEKMNSVEEFLYTNHKSSLEKASHGNVVYPLHSGSGPSRLLNSKNYEKFGKINQAWNTSIPYNLSFNPILKNAVCCHTESDLQHKSKNRALGSFDFESVTDPCEVYCGRNPSCPVESVNGAATVVQPSTQPSQQPDCSRKILQAEARSQAYPTSSEEMAARDNIQENASGGAFWEKSLQYNDKSKEKTAVDFNPQFDMPLDIVIDNFTIKLLEEGFDLYAHLLALRRYHFMELADWADSFICSIYHKKWSFVKSDQKRAEIQGIMDLALQRSSCDSDPYKERLFIYMREQPTVSFDASACGLDLLDEILLGYKAEWPVNIVITEDTLKIYSEIFCYLLQVRFAVFSLTEVWRFLKELAQFIGRSNHSTPDVFKKLNFVMRVRHKVYHFLSTLQQYLHCHLSDISWRRFQHSLKNQVRDILDLEYVHMCYITNALDICFLSDESKQVAMIIKSMLQLALELRSCFQSLGDTSDLSVNQLSNLHSLINFSQVDAIGTRFDSNIKDLYILHSKSSKYGELGLSLFWGYLNYNEYHSTKNSGGVNVYNI</sequence>
<organism evidence="9 10">
    <name type="scientific">Panicum miliaceum</name>
    <name type="common">Proso millet</name>
    <name type="synonym">Broomcorn millet</name>
    <dbReference type="NCBI Taxonomy" id="4540"/>
    <lineage>
        <taxon>Eukaryota</taxon>
        <taxon>Viridiplantae</taxon>
        <taxon>Streptophyta</taxon>
        <taxon>Embryophyta</taxon>
        <taxon>Tracheophyta</taxon>
        <taxon>Spermatophyta</taxon>
        <taxon>Magnoliopsida</taxon>
        <taxon>Liliopsida</taxon>
        <taxon>Poales</taxon>
        <taxon>Poaceae</taxon>
        <taxon>PACMAD clade</taxon>
        <taxon>Panicoideae</taxon>
        <taxon>Panicodae</taxon>
        <taxon>Paniceae</taxon>
        <taxon>Panicinae</taxon>
        <taxon>Panicum</taxon>
        <taxon>Panicum sect. Panicum</taxon>
    </lineage>
</organism>
<dbReference type="Pfam" id="PF04130">
    <property type="entry name" value="GCP_C_terminal"/>
    <property type="match status" value="1"/>
</dbReference>
<feature type="domain" description="Gamma tubulin complex component protein N-terminal" evidence="8">
    <location>
        <begin position="93"/>
        <end position="342"/>
    </location>
</feature>
<reference evidence="10" key="1">
    <citation type="journal article" date="2019" name="Nat. Commun.">
        <title>The genome of broomcorn millet.</title>
        <authorList>
            <person name="Zou C."/>
            <person name="Miki D."/>
            <person name="Li D."/>
            <person name="Tang Q."/>
            <person name="Xiao L."/>
            <person name="Rajput S."/>
            <person name="Deng P."/>
            <person name="Jia W."/>
            <person name="Huang R."/>
            <person name="Zhang M."/>
            <person name="Sun Y."/>
            <person name="Hu J."/>
            <person name="Fu X."/>
            <person name="Schnable P.S."/>
            <person name="Li F."/>
            <person name="Zhang H."/>
            <person name="Feng B."/>
            <person name="Zhu X."/>
            <person name="Liu R."/>
            <person name="Schnable J.C."/>
            <person name="Zhu J.-K."/>
            <person name="Zhang H."/>
        </authorList>
    </citation>
    <scope>NUCLEOTIDE SEQUENCE [LARGE SCALE GENOMIC DNA]</scope>
</reference>
<comment type="function">
    <text evidence="5">Component of the gamma-tubulin ring complex (gTuRC) which mediates microtubule nucleation.</text>
</comment>
<evidence type="ECO:0000256" key="4">
    <source>
        <dbReference type="ARBA" id="ARBA00023212"/>
    </source>
</evidence>
<dbReference type="GO" id="GO:0031122">
    <property type="term" value="P:cytoplasmic microtubule organization"/>
    <property type="evidence" value="ECO:0007669"/>
    <property type="project" value="TreeGrafter"/>
</dbReference>
<comment type="similarity">
    <text evidence="1 5">Belongs to the TUBGCP family.</text>
</comment>
<name>A0A3L6PYF0_PANMI</name>
<evidence type="ECO:0000256" key="2">
    <source>
        <dbReference type="ARBA" id="ARBA00022490"/>
    </source>
</evidence>
<keyword evidence="10" id="KW-1185">Reference proteome</keyword>
<dbReference type="GO" id="GO:0000278">
    <property type="term" value="P:mitotic cell cycle"/>
    <property type="evidence" value="ECO:0007669"/>
    <property type="project" value="TreeGrafter"/>
</dbReference>
<protein>
    <recommendedName>
        <fullName evidence="5">Gamma-tubulin complex component</fullName>
    </recommendedName>
</protein>
<dbReference type="GO" id="GO:0051011">
    <property type="term" value="F:microtubule minus-end binding"/>
    <property type="evidence" value="ECO:0007669"/>
    <property type="project" value="TreeGrafter"/>
</dbReference>
<dbReference type="GO" id="GO:0000930">
    <property type="term" value="C:gamma-tubulin complex"/>
    <property type="evidence" value="ECO:0007669"/>
    <property type="project" value="TreeGrafter"/>
</dbReference>
<dbReference type="Gene3D" id="1.20.120.1900">
    <property type="entry name" value="Gamma-tubulin complex, C-terminal domain"/>
    <property type="match status" value="1"/>
</dbReference>
<dbReference type="InterPro" id="IPR007259">
    <property type="entry name" value="GCP"/>
</dbReference>
<dbReference type="GO" id="GO:0051321">
    <property type="term" value="P:meiotic cell cycle"/>
    <property type="evidence" value="ECO:0007669"/>
    <property type="project" value="TreeGrafter"/>
</dbReference>
<dbReference type="InterPro" id="IPR041470">
    <property type="entry name" value="GCP_N"/>
</dbReference>
<feature type="region of interest" description="Disordered" evidence="6">
    <location>
        <begin position="19"/>
        <end position="49"/>
    </location>
</feature>
<dbReference type="GO" id="GO:0000922">
    <property type="term" value="C:spindle pole"/>
    <property type="evidence" value="ECO:0007669"/>
    <property type="project" value="InterPro"/>
</dbReference>
<gene>
    <name evidence="9" type="ORF">C2845_PM16G17170</name>
</gene>
<dbReference type="OrthoDB" id="775571at2759"/>
<dbReference type="Pfam" id="PF17681">
    <property type="entry name" value="GCP_N_terminal"/>
    <property type="match status" value="1"/>
</dbReference>
<dbReference type="GO" id="GO:0005874">
    <property type="term" value="C:microtubule"/>
    <property type="evidence" value="ECO:0007669"/>
    <property type="project" value="UniProtKB-KW"/>
</dbReference>
<evidence type="ECO:0000259" key="7">
    <source>
        <dbReference type="Pfam" id="PF04130"/>
    </source>
</evidence>
<dbReference type="InterPro" id="IPR042241">
    <property type="entry name" value="GCP_C_sf"/>
</dbReference>
<evidence type="ECO:0000313" key="10">
    <source>
        <dbReference type="Proteomes" id="UP000275267"/>
    </source>
</evidence>
<evidence type="ECO:0000313" key="9">
    <source>
        <dbReference type="EMBL" id="RLM65741.1"/>
    </source>
</evidence>
<dbReference type="GO" id="GO:0007020">
    <property type="term" value="P:microtubule nucleation"/>
    <property type="evidence" value="ECO:0007669"/>
    <property type="project" value="InterPro"/>
</dbReference>
<dbReference type="GO" id="GO:0051225">
    <property type="term" value="P:spindle assembly"/>
    <property type="evidence" value="ECO:0007669"/>
    <property type="project" value="TreeGrafter"/>
</dbReference>